<dbReference type="Pfam" id="PF00046">
    <property type="entry name" value="Homeodomain"/>
    <property type="match status" value="1"/>
</dbReference>
<feature type="DNA-binding region" description="Homeobox" evidence="6">
    <location>
        <begin position="378"/>
        <end position="437"/>
    </location>
</feature>
<dbReference type="PROSITE" id="PS00035">
    <property type="entry name" value="POU_1"/>
    <property type="match status" value="1"/>
</dbReference>
<dbReference type="InterPro" id="IPR000327">
    <property type="entry name" value="POU_dom"/>
</dbReference>
<sequence>MVFLEEPRMIFADMRLHATSTPTTTPTHYHHHRKYRAQNNNDYADLHGDVDGPELSGDDRSITSDIHDATEGHFENDSMDSDKEALNLVTDISQRNSSSGTSGSASPPSSVVSSQLTGNHQQQQQHTSSLQQNNSNSQAALAAQLVGQQLLMHSSLGTLRSPQDIQAFASTLQQQQSLLQQLAMFQANPAAGQLPAQTQFFLQNSGLLQSGGYPTRPSHPRSQSMQVQQAVAQAAQQLQALQKQQALQNSGSLVGRNLAQRSPPPPSTPPAVKSVKLEPSPEETTDLEELEQFAKTFKQRRIKLGFTQGDVGLAMGKLYGNDFSQTTISRFEALNLSFKNMCKLKPLLQKWLEDADNSLNNPNSLSNPLTTPEAIGRRRKKRTSIETSVRVALEKAFIQNPKPTSEEITILADSLAMEKEVVRVWFCNRRQKEKRINPPTAAMGSPTMTSPAPSVFASIASSMSGSPLALTTHSSGMGHSHPHPASLNSSLPLALVASAGGNYHPLNNKSHE</sequence>
<keyword evidence="5 6" id="KW-0539">Nucleus</keyword>
<dbReference type="FunFam" id="1.10.10.60:FF:000005">
    <property type="entry name" value="POU domain protein"/>
    <property type="match status" value="1"/>
</dbReference>
<organism evidence="13">
    <name type="scientific">Camponotus floridanus</name>
    <name type="common">Florida carpenter ant</name>
    <dbReference type="NCBI Taxonomy" id="104421"/>
    <lineage>
        <taxon>Eukaryota</taxon>
        <taxon>Metazoa</taxon>
        <taxon>Ecdysozoa</taxon>
        <taxon>Arthropoda</taxon>
        <taxon>Hexapoda</taxon>
        <taxon>Insecta</taxon>
        <taxon>Pterygota</taxon>
        <taxon>Neoptera</taxon>
        <taxon>Endopterygota</taxon>
        <taxon>Hymenoptera</taxon>
        <taxon>Apocrita</taxon>
        <taxon>Aculeata</taxon>
        <taxon>Formicoidea</taxon>
        <taxon>Formicidae</taxon>
        <taxon>Formicinae</taxon>
        <taxon>Camponotus</taxon>
    </lineage>
</organism>
<comment type="subcellular location">
    <subcellularLocation>
        <location evidence="1 6 7">Nucleus</location>
    </subcellularLocation>
</comment>
<dbReference type="InterPro" id="IPR010982">
    <property type="entry name" value="Lambda_DNA-bd_dom_sf"/>
</dbReference>
<dbReference type="GO" id="GO:0001228">
    <property type="term" value="F:DNA-binding transcription activator activity, RNA polymerase II-specific"/>
    <property type="evidence" value="ECO:0007669"/>
    <property type="project" value="UniProtKB-ARBA"/>
</dbReference>
<evidence type="ECO:0000259" key="10">
    <source>
        <dbReference type="PROSITE" id="PS50071"/>
    </source>
</evidence>
<feature type="domain" description="POU-specific" evidence="11">
    <location>
        <begin position="282"/>
        <end position="356"/>
    </location>
</feature>
<dbReference type="GO" id="GO:0005634">
    <property type="term" value="C:nucleus"/>
    <property type="evidence" value="ECO:0007669"/>
    <property type="project" value="UniProtKB-SubCell"/>
</dbReference>
<evidence type="ECO:0000256" key="8">
    <source>
        <dbReference type="RuleBase" id="RU361194"/>
    </source>
</evidence>
<dbReference type="InterPro" id="IPR013847">
    <property type="entry name" value="POU"/>
</dbReference>
<dbReference type="InterPro" id="IPR001356">
    <property type="entry name" value="HD"/>
</dbReference>
<dbReference type="GO" id="GO:0048813">
    <property type="term" value="P:dendrite morphogenesis"/>
    <property type="evidence" value="ECO:0007669"/>
    <property type="project" value="UniProtKB-ARBA"/>
</dbReference>
<dbReference type="InParanoid" id="E2AN32"/>
<feature type="region of interest" description="Disordered" evidence="9">
    <location>
        <begin position="255"/>
        <end position="285"/>
    </location>
</feature>
<dbReference type="PROSITE" id="PS00465">
    <property type="entry name" value="POU_2"/>
    <property type="match status" value="1"/>
</dbReference>
<evidence type="ECO:0000313" key="13">
    <source>
        <dbReference type="Proteomes" id="UP000000311"/>
    </source>
</evidence>
<reference evidence="12 13" key="1">
    <citation type="journal article" date="2010" name="Science">
        <title>Genomic comparison of the ants Camponotus floridanus and Harpegnathos saltator.</title>
        <authorList>
            <person name="Bonasio R."/>
            <person name="Zhang G."/>
            <person name="Ye C."/>
            <person name="Mutti N.S."/>
            <person name="Fang X."/>
            <person name="Qin N."/>
            <person name="Donahue G."/>
            <person name="Yang P."/>
            <person name="Li Q."/>
            <person name="Li C."/>
            <person name="Zhang P."/>
            <person name="Huang Z."/>
            <person name="Berger S.L."/>
            <person name="Reinberg D."/>
            <person name="Wang J."/>
            <person name="Liebig J."/>
        </authorList>
    </citation>
    <scope>NUCLEOTIDE SEQUENCE [LARGE SCALE GENOMIC DNA]</scope>
    <source>
        <strain evidence="13">C129</strain>
    </source>
</reference>
<evidence type="ECO:0000256" key="1">
    <source>
        <dbReference type="ARBA" id="ARBA00004123"/>
    </source>
</evidence>
<dbReference type="PROSITE" id="PS50071">
    <property type="entry name" value="HOMEOBOX_2"/>
    <property type="match status" value="1"/>
</dbReference>
<proteinExistence type="inferred from homology"/>
<dbReference type="InterPro" id="IPR009057">
    <property type="entry name" value="Homeodomain-like_sf"/>
</dbReference>
<dbReference type="PANTHER" id="PTHR11636">
    <property type="entry name" value="POU DOMAIN"/>
    <property type="match status" value="1"/>
</dbReference>
<dbReference type="STRING" id="104421.E2AN32"/>
<keyword evidence="3 6" id="KW-0371">Homeobox</keyword>
<dbReference type="OrthoDB" id="6358449at2759"/>
<dbReference type="PROSITE" id="PS51179">
    <property type="entry name" value="POU_3"/>
    <property type="match status" value="1"/>
</dbReference>
<dbReference type="EMBL" id="GL441055">
    <property type="protein sequence ID" value="EFN65159.1"/>
    <property type="molecule type" value="Genomic_DNA"/>
</dbReference>
<dbReference type="FunFam" id="1.10.260.40:FF:000001">
    <property type="entry name" value="POU domain protein"/>
    <property type="match status" value="1"/>
</dbReference>
<dbReference type="Proteomes" id="UP000000311">
    <property type="component" value="Unassembled WGS sequence"/>
</dbReference>
<dbReference type="GO" id="GO:0050793">
    <property type="term" value="P:regulation of developmental process"/>
    <property type="evidence" value="ECO:0007669"/>
    <property type="project" value="UniProtKB-ARBA"/>
</dbReference>
<feature type="region of interest" description="Disordered" evidence="9">
    <location>
        <begin position="359"/>
        <end position="382"/>
    </location>
</feature>
<evidence type="ECO:0000256" key="7">
    <source>
        <dbReference type="RuleBase" id="RU000682"/>
    </source>
</evidence>
<dbReference type="PRINTS" id="PR00028">
    <property type="entry name" value="POUDOMAIN"/>
</dbReference>
<dbReference type="SUPFAM" id="SSF46689">
    <property type="entry name" value="Homeodomain-like"/>
    <property type="match status" value="1"/>
</dbReference>
<name>E2AN32_CAMFO</name>
<keyword evidence="13" id="KW-1185">Reference proteome</keyword>
<evidence type="ECO:0000256" key="6">
    <source>
        <dbReference type="PROSITE-ProRule" id="PRU00108"/>
    </source>
</evidence>
<gene>
    <name evidence="12" type="ORF">EAG_13061</name>
</gene>
<feature type="compositionally biased region" description="Low complexity" evidence="9">
    <location>
        <begin position="359"/>
        <end position="372"/>
    </location>
</feature>
<feature type="domain" description="Homeobox" evidence="10">
    <location>
        <begin position="376"/>
        <end position="436"/>
    </location>
</feature>
<dbReference type="InterPro" id="IPR017970">
    <property type="entry name" value="Homeobox_CS"/>
</dbReference>
<dbReference type="InterPro" id="IPR050255">
    <property type="entry name" value="POU_domain_TF"/>
</dbReference>
<evidence type="ECO:0000256" key="9">
    <source>
        <dbReference type="SAM" id="MobiDB-lite"/>
    </source>
</evidence>
<dbReference type="GO" id="GO:0002805">
    <property type="term" value="P:regulation of antimicrobial peptide biosynthetic process"/>
    <property type="evidence" value="ECO:0007669"/>
    <property type="project" value="UniProtKB-ARBA"/>
</dbReference>
<dbReference type="CDD" id="cd00086">
    <property type="entry name" value="homeodomain"/>
    <property type="match status" value="1"/>
</dbReference>
<dbReference type="SMART" id="SM00389">
    <property type="entry name" value="HOX"/>
    <property type="match status" value="1"/>
</dbReference>
<feature type="region of interest" description="Disordered" evidence="9">
    <location>
        <begin position="42"/>
        <end position="64"/>
    </location>
</feature>
<dbReference type="SMART" id="SM00352">
    <property type="entry name" value="POU"/>
    <property type="match status" value="1"/>
</dbReference>
<keyword evidence="2 6" id="KW-0238">DNA-binding</keyword>
<dbReference type="Gene3D" id="1.10.260.40">
    <property type="entry name" value="lambda repressor-like DNA-binding domains"/>
    <property type="match status" value="1"/>
</dbReference>
<dbReference type="AlphaFoldDB" id="E2AN32"/>
<dbReference type="Pfam" id="PF00157">
    <property type="entry name" value="Pou"/>
    <property type="match status" value="1"/>
</dbReference>
<protein>
    <recommendedName>
        <fullName evidence="8">POU domain protein</fullName>
    </recommendedName>
</protein>
<dbReference type="PANTHER" id="PTHR11636:SF76">
    <property type="entry name" value="PROTEIN NUBBIN"/>
    <property type="match status" value="1"/>
</dbReference>
<dbReference type="Gene3D" id="1.10.10.60">
    <property type="entry name" value="Homeodomain-like"/>
    <property type="match status" value="1"/>
</dbReference>
<feature type="region of interest" description="Disordered" evidence="9">
    <location>
        <begin position="208"/>
        <end position="229"/>
    </location>
</feature>
<comment type="similarity">
    <text evidence="8">Belongs to the POU transcription factor family.</text>
</comment>
<evidence type="ECO:0000313" key="12">
    <source>
        <dbReference type="EMBL" id="EFN65159.1"/>
    </source>
</evidence>
<dbReference type="PROSITE" id="PS00027">
    <property type="entry name" value="HOMEOBOX_1"/>
    <property type="match status" value="1"/>
</dbReference>
<dbReference type="GO" id="GO:0000978">
    <property type="term" value="F:RNA polymerase II cis-regulatory region sequence-specific DNA binding"/>
    <property type="evidence" value="ECO:0007669"/>
    <property type="project" value="TreeGrafter"/>
</dbReference>
<evidence type="ECO:0000256" key="2">
    <source>
        <dbReference type="ARBA" id="ARBA00023125"/>
    </source>
</evidence>
<dbReference type="OMA" id="AGGNYHP"/>
<feature type="region of interest" description="Disordered" evidence="9">
    <location>
        <begin position="94"/>
        <end position="136"/>
    </location>
</feature>
<accession>E2AN32</accession>
<feature type="compositionally biased region" description="Low complexity" evidence="9">
    <location>
        <begin position="97"/>
        <end position="136"/>
    </location>
</feature>
<evidence type="ECO:0000256" key="4">
    <source>
        <dbReference type="ARBA" id="ARBA00023163"/>
    </source>
</evidence>
<keyword evidence="4 8" id="KW-0804">Transcription</keyword>
<dbReference type="SUPFAM" id="SSF47413">
    <property type="entry name" value="lambda repressor-like DNA-binding domains"/>
    <property type="match status" value="1"/>
</dbReference>
<evidence type="ECO:0000256" key="3">
    <source>
        <dbReference type="ARBA" id="ARBA00023155"/>
    </source>
</evidence>
<evidence type="ECO:0000256" key="5">
    <source>
        <dbReference type="ARBA" id="ARBA00023242"/>
    </source>
</evidence>
<evidence type="ECO:0000259" key="11">
    <source>
        <dbReference type="PROSITE" id="PS51179"/>
    </source>
</evidence>